<dbReference type="FunFam" id="2.20.70.10:FF:000007">
    <property type="entry name" value="E3 ubiquitin-protein ligase HECW2 isoform X1"/>
    <property type="match status" value="1"/>
</dbReference>
<feature type="compositionally biased region" description="Low complexity" evidence="11">
    <location>
        <begin position="504"/>
        <end position="513"/>
    </location>
</feature>
<evidence type="ECO:0000313" key="16">
    <source>
        <dbReference type="Proteomes" id="UP000694412"/>
    </source>
</evidence>
<dbReference type="InterPro" id="IPR036020">
    <property type="entry name" value="WW_dom_sf"/>
</dbReference>
<feature type="domain" description="C2" evidence="12">
    <location>
        <begin position="178"/>
        <end position="309"/>
    </location>
</feature>
<accession>A0A8C2T804</accession>
<keyword evidence="16" id="KW-1185">Reference proteome</keyword>
<sequence length="1205" mass="135570">KFLHLCYKNFEEMASSAREHLLFVRRRNPQLRYTLSPENLQSLASQGTMAENMNLQRANSDTDLVTSDSRSSLTASMYEYTLGQSQNLIIFWDIKEEVDPTDWIGLYHIGKSEPSNFWDSKNRGVTGTQKGQIVWRIEPGPYFMESEIKICFKYYHGVSGALRATTPCITVKNPAVMVKGTDEGASGAQHSRKLVSFTLSDIRAVGLKKGMFFNPDPYLKMSIQPGKKSTFPTFAHHGQERRSTIISNTTNPVWHREKYSFVALLTDVLEIEVKDKFAKSRPIIKRFLGKLTIPVQRLLERHAIGDQILSYNLGRRLPADHVSGYLQFKVEITSSVHEGENLAVTQVSKQLLEENLCIFVFLRLPIEIKCFIWLWGLYYCLSLVGNNVLDEEHELHQDLGFPSSLEDDGGLVMLNGATRNAERNGLSHSSDQVTQGPAENGNVSASEAPLPSTDDQPESLPELLPSQLVEGESLQGSQDEAPADQAGGDSDAVQEAEQPPSNTDAGAADAAAGSRRGVSETESIDQGSEPSQLSSETEQSDPARTESVSEASTRQEGESDVEGADSSCNESATVRRSSVEMRCSFESARFPETPAFSSQEEEEGACAADVARTEPAAETQDSPSTSSSLPAVQLPQGEVQEAEGGELQDQEDAEEVWQRRSSLQAAAANSQSQDEETEGFTVFYYYIDWEARIDSHGRIFYVDHVNRTTTWQRPTAPPAPQILQRSNSIQQMEQLNRRYQSIRRTMTNDRPEEQTSAVDGAGEETDFHHSNADFRRENVLPHSTSRSRLTLLLQSPPVKFLISPEFFTVLHSNPSAYRMFTNNTCLKHMITKVRRDTHHFERYQHNRDLVGFLNMFANKQLELPRGWEMKHDHQGKAFFVDHNSRTTTFIDPRLPLQSSRPTSALVHRQHLTRQRSHSAGEVGEDSRHAGPPVLPRPSSTFNTVSRAQYQDVVPVAYNDKIVAFLRQPNIFEILQERQPDLTRNHSLREKIQFIRTEGTPGLVRLSSDADLVMLLSLFEEEIMSYVPPHALLHPSYCQSPRGSPVSSPQNSPGTQRANARAPAPYKRDFEAKLRNFYRKLEAKGYGQGPGKIKLIIRRDHLLEDAFNQIMGYSRKDLQRNKLYVTFVGEEGLDYSGPSREFFFLLSQELFNPYYGLFEYSANDTYTVQISPMSAFVDNHHELDLSTKDQAQGNMADVKGKKRLSL</sequence>
<dbReference type="Gene3D" id="2.20.70.10">
    <property type="match status" value="2"/>
</dbReference>
<evidence type="ECO:0000313" key="15">
    <source>
        <dbReference type="Ensembl" id="ENSCJPP00005007621.1"/>
    </source>
</evidence>
<dbReference type="PROSITE" id="PS50020">
    <property type="entry name" value="WW_DOMAIN_2"/>
    <property type="match status" value="2"/>
</dbReference>
<feature type="compositionally biased region" description="Polar residues" evidence="11">
    <location>
        <begin position="426"/>
        <end position="445"/>
    </location>
</feature>
<comment type="pathway">
    <text evidence="3">Protein modification; protein ubiquitination.</text>
</comment>
<feature type="region of interest" description="Disordered" evidence="11">
    <location>
        <begin position="900"/>
        <end position="941"/>
    </location>
</feature>
<evidence type="ECO:0000259" key="12">
    <source>
        <dbReference type="PROSITE" id="PS50004"/>
    </source>
</evidence>
<feature type="compositionally biased region" description="Basic residues" evidence="11">
    <location>
        <begin position="907"/>
        <end position="916"/>
    </location>
</feature>
<dbReference type="PROSITE" id="PS01159">
    <property type="entry name" value="WW_DOMAIN_1"/>
    <property type="match status" value="2"/>
</dbReference>
<dbReference type="GO" id="GO:0061630">
    <property type="term" value="F:ubiquitin protein ligase activity"/>
    <property type="evidence" value="ECO:0007669"/>
    <property type="project" value="UniProtKB-EC"/>
</dbReference>
<feature type="compositionally biased region" description="Polar residues" evidence="11">
    <location>
        <begin position="520"/>
        <end position="554"/>
    </location>
</feature>
<dbReference type="Pfam" id="PF18436">
    <property type="entry name" value="HECW1_helix"/>
    <property type="match status" value="1"/>
</dbReference>
<dbReference type="InterPro" id="IPR037795">
    <property type="entry name" value="C2_HECW"/>
</dbReference>
<reference evidence="15" key="1">
    <citation type="submission" date="2015-11" db="EMBL/GenBank/DDBJ databases">
        <authorList>
            <consortium name="International Coturnix japonica Genome Analysis Consortium"/>
            <person name="Warren W."/>
            <person name="Burt D.W."/>
            <person name="Antin P.B."/>
            <person name="Lanford R."/>
            <person name="Gros J."/>
            <person name="Wilson R.K."/>
        </authorList>
    </citation>
    <scope>NUCLEOTIDE SEQUENCE [LARGE SCALE GENOMIC DNA]</scope>
</reference>
<keyword evidence="8" id="KW-0677">Repeat</keyword>
<keyword evidence="7" id="KW-0808">Transferase</keyword>
<dbReference type="SUPFAM" id="SSF51045">
    <property type="entry name" value="WW domain"/>
    <property type="match status" value="2"/>
</dbReference>
<dbReference type="PROSITE" id="PS50237">
    <property type="entry name" value="HECT"/>
    <property type="match status" value="1"/>
</dbReference>
<keyword evidence="5" id="KW-0963">Cytoplasm</keyword>
<dbReference type="SUPFAM" id="SSF49562">
    <property type="entry name" value="C2 domain (Calcium/lipid-binding domain, CaLB)"/>
    <property type="match status" value="1"/>
</dbReference>
<feature type="compositionally biased region" description="Low complexity" evidence="11">
    <location>
        <begin position="458"/>
        <end position="468"/>
    </location>
</feature>
<evidence type="ECO:0000256" key="10">
    <source>
        <dbReference type="PROSITE-ProRule" id="PRU00104"/>
    </source>
</evidence>
<feature type="domain" description="WW" evidence="13">
    <location>
        <begin position="689"/>
        <end position="716"/>
    </location>
</feature>
<evidence type="ECO:0000259" key="13">
    <source>
        <dbReference type="PROSITE" id="PS50020"/>
    </source>
</evidence>
<dbReference type="InterPro" id="IPR000008">
    <property type="entry name" value="C2_dom"/>
</dbReference>
<dbReference type="EC" id="2.3.2.26" evidence="4"/>
<feature type="domain" description="WW" evidence="13">
    <location>
        <begin position="861"/>
        <end position="894"/>
    </location>
</feature>
<dbReference type="PANTHER" id="PTHR11254:SF127">
    <property type="entry name" value="E3 UBIQUITIN-PROTEIN LIGASE HECW2"/>
    <property type="match status" value="1"/>
</dbReference>
<comment type="caution">
    <text evidence="10">Lacks conserved residue(s) required for the propagation of feature annotation.</text>
</comment>
<dbReference type="SMART" id="SM00239">
    <property type="entry name" value="C2"/>
    <property type="match status" value="1"/>
</dbReference>
<dbReference type="Pfam" id="PF00397">
    <property type="entry name" value="WW"/>
    <property type="match status" value="2"/>
</dbReference>
<dbReference type="PANTHER" id="PTHR11254">
    <property type="entry name" value="HECT DOMAIN UBIQUITIN-PROTEIN LIGASE"/>
    <property type="match status" value="1"/>
</dbReference>
<dbReference type="GO" id="GO:0005737">
    <property type="term" value="C:cytoplasm"/>
    <property type="evidence" value="ECO:0007669"/>
    <property type="project" value="UniProtKB-SubCell"/>
</dbReference>
<evidence type="ECO:0000256" key="7">
    <source>
        <dbReference type="ARBA" id="ARBA00022679"/>
    </source>
</evidence>
<dbReference type="AlphaFoldDB" id="A0A8C2T804"/>
<feature type="compositionally biased region" description="Polar residues" evidence="11">
    <location>
        <begin position="619"/>
        <end position="630"/>
    </location>
</feature>
<dbReference type="InterPro" id="IPR035983">
    <property type="entry name" value="Hect_E3_ubiquitin_ligase"/>
</dbReference>
<comment type="catalytic activity">
    <reaction evidence="1">
        <text>S-ubiquitinyl-[E2 ubiquitin-conjugating enzyme]-L-cysteine + [acceptor protein]-L-lysine = [E2 ubiquitin-conjugating enzyme]-L-cysteine + N(6)-ubiquitinyl-[acceptor protein]-L-lysine.</text>
        <dbReference type="EC" id="2.3.2.26"/>
    </reaction>
</comment>
<evidence type="ECO:0000256" key="2">
    <source>
        <dbReference type="ARBA" id="ARBA00004496"/>
    </source>
</evidence>
<dbReference type="InterPro" id="IPR032348">
    <property type="entry name" value="HECW_N"/>
</dbReference>
<evidence type="ECO:0000256" key="4">
    <source>
        <dbReference type="ARBA" id="ARBA00012485"/>
    </source>
</evidence>
<feature type="region of interest" description="Disordered" evidence="11">
    <location>
        <begin position="422"/>
        <end position="674"/>
    </location>
</feature>
<gene>
    <name evidence="15" type="primary">HECW2</name>
</gene>
<dbReference type="GO" id="GO:0048814">
    <property type="term" value="P:regulation of dendrite morphogenesis"/>
    <property type="evidence" value="ECO:0007669"/>
    <property type="project" value="TreeGrafter"/>
</dbReference>
<evidence type="ECO:0000256" key="6">
    <source>
        <dbReference type="ARBA" id="ARBA00022553"/>
    </source>
</evidence>
<keyword evidence="9 10" id="KW-0833">Ubl conjugation pathway</keyword>
<evidence type="ECO:0000256" key="9">
    <source>
        <dbReference type="ARBA" id="ARBA00022786"/>
    </source>
</evidence>
<dbReference type="Pfam" id="PF00168">
    <property type="entry name" value="C2"/>
    <property type="match status" value="1"/>
</dbReference>
<dbReference type="PROSITE" id="PS50004">
    <property type="entry name" value="C2"/>
    <property type="match status" value="1"/>
</dbReference>
<dbReference type="CDD" id="cd08691">
    <property type="entry name" value="C2_NEDL1-like"/>
    <property type="match status" value="1"/>
</dbReference>
<dbReference type="InterPro" id="IPR035892">
    <property type="entry name" value="C2_domain_sf"/>
</dbReference>
<dbReference type="SMART" id="SM00456">
    <property type="entry name" value="WW"/>
    <property type="match status" value="2"/>
</dbReference>
<dbReference type="Gene3D" id="3.90.1750.10">
    <property type="entry name" value="Hect, E3 ligase catalytic domains"/>
    <property type="match status" value="1"/>
</dbReference>
<dbReference type="GO" id="GO:0016567">
    <property type="term" value="P:protein ubiquitination"/>
    <property type="evidence" value="ECO:0007669"/>
    <property type="project" value="UniProtKB-UniPathway"/>
</dbReference>
<evidence type="ECO:0000256" key="3">
    <source>
        <dbReference type="ARBA" id="ARBA00004906"/>
    </source>
</evidence>
<dbReference type="InterPro" id="IPR001202">
    <property type="entry name" value="WW_dom"/>
</dbReference>
<evidence type="ECO:0000256" key="1">
    <source>
        <dbReference type="ARBA" id="ARBA00000885"/>
    </source>
</evidence>
<dbReference type="Gene3D" id="2.60.40.2840">
    <property type="match status" value="1"/>
</dbReference>
<dbReference type="Gene3D" id="2.60.40.150">
    <property type="entry name" value="C2 domain"/>
    <property type="match status" value="1"/>
</dbReference>
<dbReference type="UniPathway" id="UPA00143"/>
<evidence type="ECO:0000256" key="5">
    <source>
        <dbReference type="ARBA" id="ARBA00022490"/>
    </source>
</evidence>
<dbReference type="CDD" id="cd00201">
    <property type="entry name" value="WW"/>
    <property type="match status" value="2"/>
</dbReference>
<feature type="domain" description="HECT" evidence="14">
    <location>
        <begin position="1113"/>
        <end position="1173"/>
    </location>
</feature>
<dbReference type="Proteomes" id="UP000694412">
    <property type="component" value="Chromosome 7"/>
</dbReference>
<dbReference type="FunFam" id="2.60.40.150:FF:000035">
    <property type="entry name" value="LOW QUALITY PROTEIN: E3 ubiquitin-protein ligase HECW2"/>
    <property type="match status" value="1"/>
</dbReference>
<organism evidence="15 16">
    <name type="scientific">Coturnix japonica</name>
    <name type="common">Japanese quail</name>
    <name type="synonym">Coturnix coturnix japonica</name>
    <dbReference type="NCBI Taxonomy" id="93934"/>
    <lineage>
        <taxon>Eukaryota</taxon>
        <taxon>Metazoa</taxon>
        <taxon>Chordata</taxon>
        <taxon>Craniata</taxon>
        <taxon>Vertebrata</taxon>
        <taxon>Euteleostomi</taxon>
        <taxon>Archelosauria</taxon>
        <taxon>Archosauria</taxon>
        <taxon>Dinosauria</taxon>
        <taxon>Saurischia</taxon>
        <taxon>Theropoda</taxon>
        <taxon>Coelurosauria</taxon>
        <taxon>Aves</taxon>
        <taxon>Neognathae</taxon>
        <taxon>Galloanserae</taxon>
        <taxon>Galliformes</taxon>
        <taxon>Phasianidae</taxon>
        <taxon>Perdicinae</taxon>
        <taxon>Coturnix</taxon>
    </lineage>
</organism>
<dbReference type="InterPro" id="IPR050409">
    <property type="entry name" value="E3_ubiq-protein_ligase"/>
</dbReference>
<feature type="region of interest" description="Disordered" evidence="11">
    <location>
        <begin position="1037"/>
        <end position="1063"/>
    </location>
</feature>
<dbReference type="InterPro" id="IPR000569">
    <property type="entry name" value="HECT_dom"/>
</dbReference>
<evidence type="ECO:0000256" key="11">
    <source>
        <dbReference type="SAM" id="MobiDB-lite"/>
    </source>
</evidence>
<name>A0A8C2T804_COTJA</name>
<feature type="compositionally biased region" description="Acidic residues" evidence="11">
    <location>
        <begin position="640"/>
        <end position="655"/>
    </location>
</feature>
<dbReference type="Pfam" id="PF16562">
    <property type="entry name" value="HECW_N"/>
    <property type="match status" value="1"/>
</dbReference>
<comment type="subcellular location">
    <subcellularLocation>
        <location evidence="2">Cytoplasm</location>
    </subcellularLocation>
</comment>
<dbReference type="SUPFAM" id="SSF56204">
    <property type="entry name" value="Hect, E3 ligase catalytic domain"/>
    <property type="match status" value="1"/>
</dbReference>
<reference evidence="15" key="3">
    <citation type="submission" date="2025-09" db="UniProtKB">
        <authorList>
            <consortium name="Ensembl"/>
        </authorList>
    </citation>
    <scope>IDENTIFICATION</scope>
</reference>
<dbReference type="Ensembl" id="ENSCJPT00005011755.1">
    <property type="protein sequence ID" value="ENSCJPP00005007621.1"/>
    <property type="gene ID" value="ENSCJPG00005006233.1"/>
</dbReference>
<feature type="region of interest" description="Disordered" evidence="11">
    <location>
        <begin position="747"/>
        <end position="779"/>
    </location>
</feature>
<dbReference type="GeneTree" id="ENSGT00940000155466"/>
<feature type="compositionally biased region" description="Basic and acidic residues" evidence="11">
    <location>
        <begin position="765"/>
        <end position="779"/>
    </location>
</feature>
<protein>
    <recommendedName>
        <fullName evidence="4">HECT-type E3 ubiquitin transferase</fullName>
        <ecNumber evidence="4">2.3.2.26</ecNumber>
    </recommendedName>
</protein>
<feature type="compositionally biased region" description="Polar residues" evidence="11">
    <location>
        <begin position="1037"/>
        <end position="1057"/>
    </location>
</feature>
<proteinExistence type="predicted"/>
<keyword evidence="6" id="KW-0597">Phosphoprotein</keyword>
<dbReference type="FunFam" id="3.90.1750.10:FF:000047">
    <property type="entry name" value="HECT, C2 and WW domain-containing E3 ubiquitin protein ligase 1"/>
    <property type="match status" value="1"/>
</dbReference>
<feature type="compositionally biased region" description="Polar residues" evidence="11">
    <location>
        <begin position="566"/>
        <end position="576"/>
    </location>
</feature>
<evidence type="ECO:0000259" key="14">
    <source>
        <dbReference type="PROSITE" id="PS50237"/>
    </source>
</evidence>
<evidence type="ECO:0000256" key="8">
    <source>
        <dbReference type="ARBA" id="ARBA00022737"/>
    </source>
</evidence>
<reference evidence="15" key="2">
    <citation type="submission" date="2025-08" db="UniProtKB">
        <authorList>
            <consortium name="Ensembl"/>
        </authorList>
    </citation>
    <scope>IDENTIFICATION</scope>
</reference>
<feature type="compositionally biased region" description="Low complexity" evidence="11">
    <location>
        <begin position="659"/>
        <end position="672"/>
    </location>
</feature>
<dbReference type="FunFam" id="2.60.40.2840:FF:000001">
    <property type="entry name" value="E3 ubiquitin-protein ligase HECW2 isoform X1"/>
    <property type="match status" value="1"/>
</dbReference>
<dbReference type="InterPro" id="IPR040524">
    <property type="entry name" value="HECW1_helix"/>
</dbReference>
<dbReference type="GO" id="GO:0006511">
    <property type="term" value="P:ubiquitin-dependent protein catabolic process"/>
    <property type="evidence" value="ECO:0007669"/>
    <property type="project" value="TreeGrafter"/>
</dbReference>